<reference evidence="2 3" key="1">
    <citation type="submission" date="2016-08" db="EMBL/GenBank/DDBJ databases">
        <title>Complete genome sequence of Mycobacterium shinshuense, a subspecies of M. ulcerans.</title>
        <authorList>
            <person name="Yoshida M."/>
            <person name="Ogura Y."/>
            <person name="Hayashi T."/>
            <person name="Hoshino Y."/>
        </authorList>
    </citation>
    <scope>NUCLEOTIDE SEQUENCE [LARGE SCALE GENOMIC DNA]</scope>
    <source>
        <strain evidence="3">ATCC 33728</strain>
    </source>
</reference>
<evidence type="ECO:0000313" key="3">
    <source>
        <dbReference type="Proteomes" id="UP000218067"/>
    </source>
</evidence>
<feature type="compositionally biased region" description="Low complexity" evidence="1">
    <location>
        <begin position="170"/>
        <end position="187"/>
    </location>
</feature>
<dbReference type="Proteomes" id="UP000218067">
    <property type="component" value="Chromosome"/>
</dbReference>
<accession>A0A1B4Y9M1</accession>
<dbReference type="RefSeq" id="WP_096372153.1">
    <property type="nucleotide sequence ID" value="NZ_AP017624.1"/>
</dbReference>
<evidence type="ECO:0000313" key="2">
    <source>
        <dbReference type="EMBL" id="BAV43759.1"/>
    </source>
</evidence>
<proteinExistence type="predicted"/>
<sequence length="201" mass="21167">MLHVSTLFVAGSANLDEHGAINATRIPMTWFEVDQVPLWAKVPIVLVVHAPAGGDYDPELHVVCKDPSGAPRGTLRASWHWPDEVDKASKYRCFTQELSFPIESAGEYTIGAYYDQQGKFELSTPIPITILLTQPPPVEGEGMPVAGEGVPVAGEDVPVAGEDVPVAGEGVPFAGEGAPVAGEGVPVEYEDVPPQGEGQGG</sequence>
<organism evidence="2 3">
    <name type="scientific">Mycobacterium ulcerans subsp. shinshuense</name>
    <dbReference type="NCBI Taxonomy" id="1124626"/>
    <lineage>
        <taxon>Bacteria</taxon>
        <taxon>Bacillati</taxon>
        <taxon>Actinomycetota</taxon>
        <taxon>Actinomycetes</taxon>
        <taxon>Mycobacteriales</taxon>
        <taxon>Mycobacteriaceae</taxon>
        <taxon>Mycobacterium</taxon>
        <taxon>Mycobacterium ulcerans group</taxon>
    </lineage>
</organism>
<evidence type="ECO:0000256" key="1">
    <source>
        <dbReference type="SAM" id="MobiDB-lite"/>
    </source>
</evidence>
<name>A0A1B4Y9M1_MYCUL</name>
<feature type="region of interest" description="Disordered" evidence="1">
    <location>
        <begin position="166"/>
        <end position="201"/>
    </location>
</feature>
<dbReference type="AlphaFoldDB" id="A0A1B4Y9M1"/>
<dbReference type="GeneID" id="93439459"/>
<gene>
    <name evidence="2" type="ORF">SHTP_4908</name>
</gene>
<dbReference type="EMBL" id="AP017624">
    <property type="protein sequence ID" value="BAV43759.1"/>
    <property type="molecule type" value="Genomic_DNA"/>
</dbReference>
<protein>
    <submittedName>
        <fullName evidence="2">Uncharacterized protein</fullName>
    </submittedName>
</protein>